<protein>
    <submittedName>
        <fullName evidence="2">Expressed protein</fullName>
    </submittedName>
</protein>
<dbReference type="GeneID" id="17356539"/>
<feature type="region of interest" description="Disordered" evidence="1">
    <location>
        <begin position="209"/>
        <end position="230"/>
    </location>
</feature>
<gene>
    <name evidence="2" type="ORF">CHLNCDRAFT_143515</name>
</gene>
<evidence type="ECO:0000313" key="2">
    <source>
        <dbReference type="EMBL" id="EFN57157.1"/>
    </source>
</evidence>
<dbReference type="KEGG" id="cvr:CHLNCDRAFT_143515"/>
<dbReference type="RefSeq" id="XP_005849259.1">
    <property type="nucleotide sequence ID" value="XM_005849197.1"/>
</dbReference>
<sequence>MALEKQLMQPLAQLHQRAQQWQQAQERRPRQQALGHCRLRQRAQQWQQAQERRPRQQALGHCRLRQGAQQWQQAQERRPRQQALGHLRLRQGAQQWQQAQERRLRQQALGHCRLRQGAQQWQQAQERRLRQQALGHCQLRQRARWQIAQASGRQLFGEQPADGQEISLHDKHGRRYAAIFGRKKQNWRLKGEGIKKWKTQVGLAVGDRLRLHRRPDQPNSSSGGGITLDIERVLPVPPGTQLRAAQHPQRVQRVQDEQAWQPRTHDSSSRRHSLVTSAGGFSLDIARVPAAARHKQEQQPVQQQPAQAQPPPPPQPQPPQPPQHHHQQQPGEATGTIWHILQQ</sequence>
<evidence type="ECO:0000313" key="3">
    <source>
        <dbReference type="Proteomes" id="UP000008141"/>
    </source>
</evidence>
<keyword evidence="3" id="KW-1185">Reference proteome</keyword>
<name>E1ZB32_CHLVA</name>
<evidence type="ECO:0000256" key="1">
    <source>
        <dbReference type="SAM" id="MobiDB-lite"/>
    </source>
</evidence>
<proteinExistence type="predicted"/>
<accession>E1ZB32</accession>
<reference evidence="2 3" key="1">
    <citation type="journal article" date="2010" name="Plant Cell">
        <title>The Chlorella variabilis NC64A genome reveals adaptation to photosymbiosis, coevolution with viruses, and cryptic sex.</title>
        <authorList>
            <person name="Blanc G."/>
            <person name="Duncan G."/>
            <person name="Agarkova I."/>
            <person name="Borodovsky M."/>
            <person name="Gurnon J."/>
            <person name="Kuo A."/>
            <person name="Lindquist E."/>
            <person name="Lucas S."/>
            <person name="Pangilinan J."/>
            <person name="Polle J."/>
            <person name="Salamov A."/>
            <person name="Terry A."/>
            <person name="Yamada T."/>
            <person name="Dunigan D.D."/>
            <person name="Grigoriev I.V."/>
            <person name="Claverie J.M."/>
            <person name="Van Etten J.L."/>
        </authorList>
    </citation>
    <scope>NUCLEOTIDE SEQUENCE [LARGE SCALE GENOMIC DNA]</scope>
    <source>
        <strain evidence="2 3">NC64A</strain>
    </source>
</reference>
<dbReference type="Proteomes" id="UP000008141">
    <property type="component" value="Unassembled WGS sequence"/>
</dbReference>
<feature type="compositionally biased region" description="Low complexity" evidence="1">
    <location>
        <begin position="298"/>
        <end position="307"/>
    </location>
</feature>
<feature type="compositionally biased region" description="Pro residues" evidence="1">
    <location>
        <begin position="308"/>
        <end position="322"/>
    </location>
</feature>
<dbReference type="InParanoid" id="E1ZB32"/>
<dbReference type="AlphaFoldDB" id="E1ZB32"/>
<feature type="region of interest" description="Disordered" evidence="1">
    <location>
        <begin position="242"/>
        <end position="343"/>
    </location>
</feature>
<organism evidence="3">
    <name type="scientific">Chlorella variabilis</name>
    <name type="common">Green alga</name>
    <dbReference type="NCBI Taxonomy" id="554065"/>
    <lineage>
        <taxon>Eukaryota</taxon>
        <taxon>Viridiplantae</taxon>
        <taxon>Chlorophyta</taxon>
        <taxon>core chlorophytes</taxon>
        <taxon>Trebouxiophyceae</taxon>
        <taxon>Chlorellales</taxon>
        <taxon>Chlorellaceae</taxon>
        <taxon>Chlorella clade</taxon>
        <taxon>Chlorella</taxon>
    </lineage>
</organism>
<dbReference type="EMBL" id="GL433840">
    <property type="protein sequence ID" value="EFN57157.1"/>
    <property type="molecule type" value="Genomic_DNA"/>
</dbReference>